<evidence type="ECO:0000313" key="3">
    <source>
        <dbReference type="EMBL" id="KAK7470638.1"/>
    </source>
</evidence>
<feature type="region of interest" description="Disordered" evidence="1">
    <location>
        <begin position="483"/>
        <end position="516"/>
    </location>
</feature>
<comment type="caution">
    <text evidence="3">The sequence shown here is derived from an EMBL/GenBank/DDBJ whole genome shotgun (WGS) entry which is preliminary data.</text>
</comment>
<feature type="region of interest" description="Disordered" evidence="1">
    <location>
        <begin position="673"/>
        <end position="728"/>
    </location>
</feature>
<evidence type="ECO:0000259" key="2">
    <source>
        <dbReference type="Pfam" id="PF25995"/>
    </source>
</evidence>
<name>A0ABR1K0U3_9AGAR</name>
<dbReference type="Pfam" id="PF25995">
    <property type="entry name" value="STB6_N"/>
    <property type="match status" value="1"/>
</dbReference>
<reference evidence="3 4" key="1">
    <citation type="submission" date="2024-01" db="EMBL/GenBank/DDBJ databases">
        <title>A draft genome for the cacao thread blight pathogen Marasmiellus scandens.</title>
        <authorList>
            <person name="Baruah I.K."/>
            <person name="Leung J."/>
            <person name="Bukari Y."/>
            <person name="Amoako-Attah I."/>
            <person name="Meinhardt L.W."/>
            <person name="Bailey B.A."/>
            <person name="Cohen S.P."/>
        </authorList>
    </citation>
    <scope>NUCLEOTIDE SEQUENCE [LARGE SCALE GENOMIC DNA]</scope>
    <source>
        <strain evidence="3 4">GH-19</strain>
    </source>
</reference>
<dbReference type="InterPro" id="IPR038919">
    <property type="entry name" value="STB2/STB2"/>
</dbReference>
<dbReference type="EMBL" id="JBANRG010000002">
    <property type="protein sequence ID" value="KAK7470638.1"/>
    <property type="molecule type" value="Genomic_DNA"/>
</dbReference>
<feature type="compositionally biased region" description="Basic and acidic residues" evidence="1">
    <location>
        <begin position="1126"/>
        <end position="1144"/>
    </location>
</feature>
<feature type="region of interest" description="Disordered" evidence="1">
    <location>
        <begin position="400"/>
        <end position="433"/>
    </location>
</feature>
<feature type="region of interest" description="Disordered" evidence="1">
    <location>
        <begin position="273"/>
        <end position="367"/>
    </location>
</feature>
<dbReference type="PANTHER" id="PTHR31011">
    <property type="entry name" value="PROTEIN STB2-RELATED"/>
    <property type="match status" value="1"/>
</dbReference>
<sequence length="1167" mass="129460">MQRILLLPANSPTPAGFYRAVDRLVLDGYQMYAVDHWLRARQQPTPVLLVHTGEVEHKIVATAFHTDSDVHWRAVVDQLGQHAKPKNTPQGTVMTTSLASFRSDCTIVHIPAGDLDAARSQLYTNINLLTLGCSGRSGLTLEEPSDATKDRFTSTYHLPWPKSGSLFNSNVLELVRLVQISLSIFGHYSGEFDGLLCDDTAEGISKWAFQLGDFLDERLDPLDRVAGPSVISALLSLVIAVRNRLVVITSSAAPITKDPFLYPQTFSRNISHYSSSGPQSIAQNSSTHSNHSHHSPRLSIQSPTVPTFLKDHHPDTTTSLPTIYNSPISAKLPSVTPAPSPSRSPAISLSLNVPTPPNNGVAPSPTRVSLIEPENNAHLTRTLVENIFNVYDSKLLKTSAEARRSARRREKGKDKDEDRGRESRDSLSLSIPNRVPGLTHIPLPLALAGSSLSGTHGAASILVPMFDLKEFVSIVIGEDADVKKEDESDGSDDGLGKATAKMKAKVRPKKHKGPVHGVAGTVKALWMGRVDEITKIRKRLEDTAKERERARDDRGVLSDGGGLPKRRTFGSIGSDSDEPWRPSFSRRGSMKSGNERSDGRSTEEENALDTFGALFAKGSKMSRKIESWTGFNTTRKKAHSYNSSTSNIINSSTSNVVDLSTLSKKRGHNSLLLPGFDGTSATNSGASTPMPLQTRFPWPDTGEQDDEDPLSSGQASPIQAPLSSPFANPLVRELSSRKERIAMERQNGQDSESGKRVQLRVPTSRKSPFWGKRMPPASRVSSWADPVSARQGELDVESGGDDLQKIWGDSDEDRLSNEDVLQKDKRYGITLGERDRMEHNRTGSSQYLGDQFYHHRRGQSVIGSKEGLSEVEERFPGARLRRQEEGMKRRSLGLCPKRRRSFHDIQSFRGCYVLTTERMKVDVELCGQFLIMYRREEHIRNVITALQKVVVPRFHASNAALREHYERHISDLTELSMRSKVIAGVDTEHANSTKISQATKTLQYEAEQFVVPELWHIASPPRQKVLDMREKVFGTGGRKLPTGVHGAHGQFNRLQWTLDGQERLVDHLGRTEEEVEEERRIDPEGRFIPQLTEDEEDVVEHPSIKPMWLLRFFTSWAKWGSTALTSRDKSKSPSEEPKAVESKAKPSSSEPEPVGTEVSQKEKVAST</sequence>
<dbReference type="PANTHER" id="PTHR31011:SF2">
    <property type="entry name" value="PROTEIN STB2-RELATED"/>
    <property type="match status" value="1"/>
</dbReference>
<protein>
    <recommendedName>
        <fullName evidence="2">STB6-like N-terminal domain-containing protein</fullName>
    </recommendedName>
</protein>
<feature type="compositionally biased region" description="Polar residues" evidence="1">
    <location>
        <begin position="316"/>
        <end position="328"/>
    </location>
</feature>
<evidence type="ECO:0000256" key="1">
    <source>
        <dbReference type="SAM" id="MobiDB-lite"/>
    </source>
</evidence>
<proteinExistence type="predicted"/>
<feature type="region of interest" description="Disordered" evidence="1">
    <location>
        <begin position="543"/>
        <end position="605"/>
    </location>
</feature>
<gene>
    <name evidence="3" type="ORF">VKT23_002062</name>
</gene>
<keyword evidence="4" id="KW-1185">Reference proteome</keyword>
<feature type="compositionally biased region" description="Polar residues" evidence="1">
    <location>
        <begin position="711"/>
        <end position="726"/>
    </location>
</feature>
<feature type="compositionally biased region" description="Basic and acidic residues" evidence="1">
    <location>
        <begin position="593"/>
        <end position="603"/>
    </location>
</feature>
<dbReference type="Proteomes" id="UP001498398">
    <property type="component" value="Unassembled WGS sequence"/>
</dbReference>
<dbReference type="InterPro" id="IPR059025">
    <property type="entry name" value="STB6_N"/>
</dbReference>
<feature type="compositionally biased region" description="Basic and acidic residues" evidence="1">
    <location>
        <begin position="543"/>
        <end position="556"/>
    </location>
</feature>
<feature type="region of interest" description="Disordered" evidence="1">
    <location>
        <begin position="1123"/>
        <end position="1167"/>
    </location>
</feature>
<feature type="compositionally biased region" description="Basic and acidic residues" evidence="1">
    <location>
        <begin position="411"/>
        <end position="425"/>
    </location>
</feature>
<feature type="compositionally biased region" description="Polar residues" evidence="1">
    <location>
        <begin position="679"/>
        <end position="691"/>
    </location>
</feature>
<feature type="compositionally biased region" description="Low complexity" evidence="1">
    <location>
        <begin position="1145"/>
        <end position="1154"/>
    </location>
</feature>
<organism evidence="3 4">
    <name type="scientific">Marasmiellus scandens</name>
    <dbReference type="NCBI Taxonomy" id="2682957"/>
    <lineage>
        <taxon>Eukaryota</taxon>
        <taxon>Fungi</taxon>
        <taxon>Dikarya</taxon>
        <taxon>Basidiomycota</taxon>
        <taxon>Agaricomycotina</taxon>
        <taxon>Agaricomycetes</taxon>
        <taxon>Agaricomycetidae</taxon>
        <taxon>Agaricales</taxon>
        <taxon>Marasmiineae</taxon>
        <taxon>Omphalotaceae</taxon>
        <taxon>Marasmiellus</taxon>
    </lineage>
</organism>
<evidence type="ECO:0000313" key="4">
    <source>
        <dbReference type="Proteomes" id="UP001498398"/>
    </source>
</evidence>
<accession>A0ABR1K0U3</accession>
<feature type="compositionally biased region" description="Basic residues" evidence="1">
    <location>
        <begin position="500"/>
        <end position="514"/>
    </location>
</feature>
<feature type="domain" description="STB6-like N-terminal" evidence="2">
    <location>
        <begin position="22"/>
        <end position="129"/>
    </location>
</feature>
<feature type="region of interest" description="Disordered" evidence="1">
    <location>
        <begin position="743"/>
        <end position="786"/>
    </location>
</feature>
<feature type="compositionally biased region" description="Polar residues" evidence="1">
    <location>
        <begin position="273"/>
        <end position="283"/>
    </location>
</feature>